<evidence type="ECO:0008006" key="6">
    <source>
        <dbReference type="Google" id="ProtNLM"/>
    </source>
</evidence>
<feature type="region of interest" description="Disordered" evidence="3">
    <location>
        <begin position="375"/>
        <end position="413"/>
    </location>
</feature>
<feature type="compositionally biased region" description="Basic and acidic residues" evidence="3">
    <location>
        <begin position="567"/>
        <end position="579"/>
    </location>
</feature>
<accession>C3ZUE6</accession>
<gene>
    <name evidence="5" type="ORF">BRAFLDRAFT_94117</name>
</gene>
<evidence type="ECO:0000256" key="4">
    <source>
        <dbReference type="SAM" id="SignalP"/>
    </source>
</evidence>
<feature type="compositionally biased region" description="Basic and acidic residues" evidence="3">
    <location>
        <begin position="390"/>
        <end position="401"/>
    </location>
</feature>
<evidence type="ECO:0000256" key="2">
    <source>
        <dbReference type="ARBA" id="ARBA00022737"/>
    </source>
</evidence>
<dbReference type="PANTHER" id="PTHR24366">
    <property type="entry name" value="IG(IMMUNOGLOBULIN) AND LRR(LEUCINE RICH REPEAT) DOMAINS"/>
    <property type="match status" value="1"/>
</dbReference>
<sequence>MQRMMGTRIFVKTFLLLLAFESVAGHPCTELCTSSSIPRSETPLLSCTRRGRFENLCDIKNPTKSEHALIHSLSEKILTYRSIQLPSQATSKLFIRKSAIRQIESRAFVHLPNLRILSLTCNSLIFIDQNSFEGLNYLSVLDLRRNHLNFLPGDVFTGLVRLTQLYLSHNQLMVMPLIANENRQVEALFIDLSHNHLTFMSSRNLDRTNGAFLQLDQNPFKCDDGWEWFYRHMANSSRILCFESVTCGPPPDIAISPEGSVSSTPAQEDKRPWETGSSTPDQEDKSPWETGSPTPDQKSYKTTFSPDQTATSFEMDSSVPEGTTTSPNHTRKRDEDTDVHDDNIGEGVLEVATVLGALLFAVSCAVIKVRLCSQAAAVPPAAPPSTDTAGHSENDYDERVYDSPSELEEVQQDHQYEDCSIDSIRKLRRTQRNASVLDKVKFAENSHFVEDSGQSQQRDGTACVVVHNLPSPLVKDDTNICAIQETKDAAVDIEIQSHVYDNDEHLQDVFHGDDHKENMNGNRAYDIDRPQATSVTGRLDNPETHNAKNGEVLDQNLSCNEGIQDGTLKEEPADHEPKPVQEATEFANESEGSLSESSNQQRSQSPPAISPRAAATIADEGIANEFGGENACTYVTTKENDTYEAAGTENSREEAGAAYCTGGPRAATKGNETYEAAGHGRAVLNQMAGYGTVTLQLTRYHPPC</sequence>
<keyword evidence="2" id="KW-0677">Repeat</keyword>
<feature type="compositionally biased region" description="Polar residues" evidence="3">
    <location>
        <begin position="289"/>
        <end position="328"/>
    </location>
</feature>
<keyword evidence="1" id="KW-0433">Leucine-rich repeat</keyword>
<dbReference type="Gene3D" id="3.80.10.10">
    <property type="entry name" value="Ribonuclease Inhibitor"/>
    <property type="match status" value="2"/>
</dbReference>
<organism>
    <name type="scientific">Branchiostoma floridae</name>
    <name type="common">Florida lancelet</name>
    <name type="synonym">Amphioxus</name>
    <dbReference type="NCBI Taxonomy" id="7739"/>
    <lineage>
        <taxon>Eukaryota</taxon>
        <taxon>Metazoa</taxon>
        <taxon>Chordata</taxon>
        <taxon>Cephalochordata</taxon>
        <taxon>Leptocardii</taxon>
        <taxon>Amphioxiformes</taxon>
        <taxon>Branchiostomatidae</taxon>
        <taxon>Branchiostoma</taxon>
    </lineage>
</organism>
<feature type="chain" id="PRO_5002935033" description="LRRCT domain-containing protein" evidence="4">
    <location>
        <begin position="26"/>
        <end position="704"/>
    </location>
</feature>
<evidence type="ECO:0000256" key="1">
    <source>
        <dbReference type="ARBA" id="ARBA00022614"/>
    </source>
</evidence>
<dbReference type="AlphaFoldDB" id="C3ZUE6"/>
<reference evidence="5" key="1">
    <citation type="journal article" date="2008" name="Nature">
        <title>The amphioxus genome and the evolution of the chordate karyotype.</title>
        <authorList>
            <consortium name="US DOE Joint Genome Institute (JGI-PGF)"/>
            <person name="Putnam N.H."/>
            <person name="Butts T."/>
            <person name="Ferrier D.E.K."/>
            <person name="Furlong R.F."/>
            <person name="Hellsten U."/>
            <person name="Kawashima T."/>
            <person name="Robinson-Rechavi M."/>
            <person name="Shoguchi E."/>
            <person name="Terry A."/>
            <person name="Yu J.-K."/>
            <person name="Benito-Gutierrez E.L."/>
            <person name="Dubchak I."/>
            <person name="Garcia-Fernandez J."/>
            <person name="Gibson-Brown J.J."/>
            <person name="Grigoriev I.V."/>
            <person name="Horton A.C."/>
            <person name="de Jong P.J."/>
            <person name="Jurka J."/>
            <person name="Kapitonov V.V."/>
            <person name="Kohara Y."/>
            <person name="Kuroki Y."/>
            <person name="Lindquist E."/>
            <person name="Lucas S."/>
            <person name="Osoegawa K."/>
            <person name="Pennacchio L.A."/>
            <person name="Salamov A.A."/>
            <person name="Satou Y."/>
            <person name="Sauka-Spengler T."/>
            <person name="Schmutz J."/>
            <person name="Shin-I T."/>
            <person name="Toyoda A."/>
            <person name="Bronner-Fraser M."/>
            <person name="Fujiyama A."/>
            <person name="Holland L.Z."/>
            <person name="Holland P.W.H."/>
            <person name="Satoh N."/>
            <person name="Rokhsar D.S."/>
        </authorList>
    </citation>
    <scope>NUCLEOTIDE SEQUENCE [LARGE SCALE GENOMIC DNA]</scope>
    <source>
        <strain evidence="5">S238N-H82</strain>
        <tissue evidence="5">Testes</tissue>
    </source>
</reference>
<evidence type="ECO:0000313" key="5">
    <source>
        <dbReference type="EMBL" id="EEN43874.1"/>
    </source>
</evidence>
<feature type="region of interest" description="Disordered" evidence="3">
    <location>
        <begin position="511"/>
        <end position="612"/>
    </location>
</feature>
<dbReference type="SUPFAM" id="SSF52058">
    <property type="entry name" value="L domain-like"/>
    <property type="match status" value="1"/>
</dbReference>
<evidence type="ECO:0000256" key="3">
    <source>
        <dbReference type="SAM" id="MobiDB-lite"/>
    </source>
</evidence>
<dbReference type="InParanoid" id="C3ZUE6"/>
<dbReference type="SMART" id="SM00369">
    <property type="entry name" value="LRR_TYP"/>
    <property type="match status" value="3"/>
</dbReference>
<dbReference type="PANTHER" id="PTHR24366:SF96">
    <property type="entry name" value="LEUCINE RICH REPEAT CONTAINING 53"/>
    <property type="match status" value="1"/>
</dbReference>
<dbReference type="Pfam" id="PF13855">
    <property type="entry name" value="LRR_8"/>
    <property type="match status" value="1"/>
</dbReference>
<protein>
    <recommendedName>
        <fullName evidence="6">LRRCT domain-containing protein</fullName>
    </recommendedName>
</protein>
<dbReference type="EMBL" id="GG666682">
    <property type="protein sequence ID" value="EEN43874.1"/>
    <property type="molecule type" value="Genomic_DNA"/>
</dbReference>
<dbReference type="InterPro" id="IPR032675">
    <property type="entry name" value="LRR_dom_sf"/>
</dbReference>
<proteinExistence type="predicted"/>
<name>C3ZUE6_BRAFL</name>
<feature type="region of interest" description="Disordered" evidence="3">
    <location>
        <begin position="252"/>
        <end position="340"/>
    </location>
</feature>
<feature type="signal peptide" evidence="4">
    <location>
        <begin position="1"/>
        <end position="25"/>
    </location>
</feature>
<dbReference type="InterPro" id="IPR003591">
    <property type="entry name" value="Leu-rich_rpt_typical-subtyp"/>
</dbReference>
<keyword evidence="4" id="KW-0732">Signal</keyword>
<feature type="compositionally biased region" description="Low complexity" evidence="3">
    <location>
        <begin position="589"/>
        <end position="598"/>
    </location>
</feature>
<dbReference type="InterPro" id="IPR001611">
    <property type="entry name" value="Leu-rich_rpt"/>
</dbReference>